<evidence type="ECO:0000259" key="6">
    <source>
        <dbReference type="SMART" id="SM01082"/>
    </source>
</evidence>
<reference evidence="7 8" key="1">
    <citation type="submission" date="2020-02" db="EMBL/GenBank/DDBJ databases">
        <authorList>
            <person name="Ma Q."/>
            <person name="Huang Y."/>
            <person name="Song X."/>
            <person name="Pei D."/>
        </authorList>
    </citation>
    <scope>NUCLEOTIDE SEQUENCE [LARGE SCALE GENOMIC DNA]</scope>
    <source>
        <strain evidence="7">Sxm20200214</strain>
        <tissue evidence="7">Leaf</tissue>
    </source>
</reference>
<proteinExistence type="predicted"/>
<dbReference type="OrthoDB" id="514832at2759"/>
<dbReference type="PANTHER" id="PTHR15410:SF2">
    <property type="entry name" value="HIRA-INTERACTING PROTEIN 3"/>
    <property type="match status" value="1"/>
</dbReference>
<feature type="compositionally biased region" description="Basic residues" evidence="4">
    <location>
        <begin position="664"/>
        <end position="682"/>
    </location>
</feature>
<feature type="region of interest" description="Disordered" evidence="4">
    <location>
        <begin position="621"/>
        <end position="696"/>
    </location>
</feature>
<feature type="compositionally biased region" description="Acidic residues" evidence="4">
    <location>
        <begin position="649"/>
        <end position="658"/>
    </location>
</feature>
<organism evidence="7 8">
    <name type="scientific">Brassica carinata</name>
    <name type="common">Ethiopian mustard</name>
    <name type="synonym">Abyssinian cabbage</name>
    <dbReference type="NCBI Taxonomy" id="52824"/>
    <lineage>
        <taxon>Eukaryota</taxon>
        <taxon>Viridiplantae</taxon>
        <taxon>Streptophyta</taxon>
        <taxon>Embryophyta</taxon>
        <taxon>Tracheophyta</taxon>
        <taxon>Spermatophyta</taxon>
        <taxon>Magnoliopsida</taxon>
        <taxon>eudicotyledons</taxon>
        <taxon>Gunneridae</taxon>
        <taxon>Pentapetalae</taxon>
        <taxon>rosids</taxon>
        <taxon>malvids</taxon>
        <taxon>Brassicales</taxon>
        <taxon>Brassicaceae</taxon>
        <taxon>Brassiceae</taxon>
        <taxon>Brassica</taxon>
    </lineage>
</organism>
<dbReference type="Pfam" id="PF09649">
    <property type="entry name" value="CHZ"/>
    <property type="match status" value="1"/>
</dbReference>
<evidence type="ECO:0000256" key="1">
    <source>
        <dbReference type="ARBA" id="ARBA00004123"/>
    </source>
</evidence>
<evidence type="ECO:0000256" key="5">
    <source>
        <dbReference type="SAM" id="SignalP"/>
    </source>
</evidence>
<feature type="region of interest" description="Disordered" evidence="4">
    <location>
        <begin position="760"/>
        <end position="855"/>
    </location>
</feature>
<sequence length="855" mass="95054">MAIFLAIFDLCRFDGFLSLLSGCLVIVLVRRELCAGFFSLSTCFGGFGPRFSRVNGNFSQEPPWPDPYLISIFPILCPQSLFCTFLMGDNLRLKMQNINLGADDEPVAMPPAMCVQAVAVNQFSLVVVPLNLRKQNLRVMSQLPRLWGVDNAVGRIIAANRVQFIFQSEESMLMFLTRKVVEFIGGILAPVFNVDFDENSTRVDFVQVQFTPDVNTLLSFKYECLRNFCQNCGLLTHEKQECPLGFDDDQLPSDPDDDDDEGGDDGNGPGPTEVDLHNKTGALNDQSGPSKDNVTDEESMPIVSDVTLGNNKRKRDQGLSGDEEKSDGLAVPEVDDEMFWKYAPLSVVTAEYERRMGAERDPLDLISEGEESDHIILEMEERRGEGSVYDYFPSLNKGNLFVEDQNVQMVGSVDEREMSGESAVTAMERATAGNQNSLKINSNNADTRDMELQILAAMRSRVTYLRNKAEYTNLLLSVSSISSVTFASVRRLLEEDMGLEKYALDAHKSFVKDNLVKCLEDPGDADGASDNPEKKDDVTPVKEEAVASEEQEQELKNVAREALMCDIKRALHKRASFIKANSEEITMASLRRLLEQDLSLKKDSLVPFKKFINKELDAVLQPPKHSTKPTGKSVKKKVKSTASDKVGSEDDSDSDAEEVAVKTQNRKRKIASGKPVAGKKKAKLTEADSENDSEMKAEKLLKQQGKETPITVYGKRVDHLKSVIKSCGMSIPPVIYRKVKQAPEEKREATLIEELEQILAKEGLSSDPSEKEIKEVKKKKERSKELEGIDTSNIVSSSRRRSATSFAPPPKPKITSESESDEEEEEEEEGNEEAGEGSQSEEESNNEDDGGEESE</sequence>
<dbReference type="InterPro" id="IPR037647">
    <property type="entry name" value="HIRIP3"/>
</dbReference>
<gene>
    <name evidence="7" type="ORF">Bca52824_080336</name>
</gene>
<comment type="caution">
    <text evidence="7">The sequence shown here is derived from an EMBL/GenBank/DDBJ whole genome shotgun (WGS) entry which is preliminary data.</text>
</comment>
<name>A0A8X7TPZ0_BRACI</name>
<feature type="chain" id="PRO_5036468319" description="Histone chaperone domain-containing protein" evidence="5">
    <location>
        <begin position="19"/>
        <end position="855"/>
    </location>
</feature>
<dbReference type="InterPro" id="IPR025836">
    <property type="entry name" value="Zn_knuckle_CX2CX4HX4C"/>
</dbReference>
<evidence type="ECO:0000256" key="3">
    <source>
        <dbReference type="ARBA" id="ARBA00023242"/>
    </source>
</evidence>
<dbReference type="Proteomes" id="UP000886595">
    <property type="component" value="Unassembled WGS sequence"/>
</dbReference>
<keyword evidence="8" id="KW-1185">Reference proteome</keyword>
<feature type="domain" description="Histone chaperone" evidence="6">
    <location>
        <begin position="780"/>
        <end position="815"/>
    </location>
</feature>
<evidence type="ECO:0000256" key="4">
    <source>
        <dbReference type="SAM" id="MobiDB-lite"/>
    </source>
</evidence>
<dbReference type="GO" id="GO:0005634">
    <property type="term" value="C:nucleus"/>
    <property type="evidence" value="ECO:0007669"/>
    <property type="project" value="UniProtKB-SubCell"/>
</dbReference>
<dbReference type="Pfam" id="PF14392">
    <property type="entry name" value="zf-CCHC_4"/>
    <property type="match status" value="1"/>
</dbReference>
<comment type="subcellular location">
    <subcellularLocation>
        <location evidence="1">Nucleus</location>
    </subcellularLocation>
</comment>
<evidence type="ECO:0000313" key="7">
    <source>
        <dbReference type="EMBL" id="KAG2250200.1"/>
    </source>
</evidence>
<evidence type="ECO:0000256" key="2">
    <source>
        <dbReference type="ARBA" id="ARBA00023186"/>
    </source>
</evidence>
<dbReference type="AlphaFoldDB" id="A0A8X7TPZ0"/>
<keyword evidence="3" id="KW-0539">Nucleus</keyword>
<feature type="compositionally biased region" description="Acidic residues" evidence="4">
    <location>
        <begin position="818"/>
        <end position="855"/>
    </location>
</feature>
<keyword evidence="5" id="KW-0732">Signal</keyword>
<dbReference type="SMART" id="SM01082">
    <property type="entry name" value="CHZ"/>
    <property type="match status" value="1"/>
</dbReference>
<feature type="compositionally biased region" description="Polar residues" evidence="4">
    <location>
        <begin position="281"/>
        <end position="292"/>
    </location>
</feature>
<feature type="region of interest" description="Disordered" evidence="4">
    <location>
        <begin position="521"/>
        <end position="552"/>
    </location>
</feature>
<dbReference type="InterPro" id="IPR019098">
    <property type="entry name" value="Histone_chaperone_domain_CHZ"/>
</dbReference>
<feature type="region of interest" description="Disordered" evidence="4">
    <location>
        <begin position="245"/>
        <end position="330"/>
    </location>
</feature>
<feature type="compositionally biased region" description="Acidic residues" evidence="4">
    <location>
        <begin position="246"/>
        <end position="264"/>
    </location>
</feature>
<feature type="compositionally biased region" description="Basic and acidic residues" evidence="4">
    <location>
        <begin position="531"/>
        <end position="545"/>
    </location>
</feature>
<dbReference type="EMBL" id="JAAMPC010000016">
    <property type="protein sequence ID" value="KAG2250200.1"/>
    <property type="molecule type" value="Genomic_DNA"/>
</dbReference>
<keyword evidence="2" id="KW-0143">Chaperone</keyword>
<evidence type="ECO:0000313" key="8">
    <source>
        <dbReference type="Proteomes" id="UP000886595"/>
    </source>
</evidence>
<protein>
    <recommendedName>
        <fullName evidence="6">Histone chaperone domain-containing protein</fullName>
    </recommendedName>
</protein>
<dbReference type="PANTHER" id="PTHR15410">
    <property type="entry name" value="HIRA-INTERACTING PROTEIN 3"/>
    <property type="match status" value="1"/>
</dbReference>
<accession>A0A8X7TPZ0</accession>
<feature type="signal peptide" evidence="5">
    <location>
        <begin position="1"/>
        <end position="18"/>
    </location>
</feature>